<keyword evidence="5" id="KW-1185">Reference proteome</keyword>
<evidence type="ECO:0000256" key="3">
    <source>
        <dbReference type="SAM" id="MobiDB-lite"/>
    </source>
</evidence>
<name>A0A811P0N8_9POAL</name>
<feature type="compositionally biased region" description="Basic and acidic residues" evidence="3">
    <location>
        <begin position="132"/>
        <end position="145"/>
    </location>
</feature>
<dbReference type="AlphaFoldDB" id="A0A811P0N8"/>
<evidence type="ECO:0000256" key="2">
    <source>
        <dbReference type="ARBA" id="ARBA00023136"/>
    </source>
</evidence>
<protein>
    <recommendedName>
        <fullName evidence="6">Late embryogenesis abundant protein LEA-2 subgroup domain-containing protein</fullName>
    </recommendedName>
</protein>
<dbReference type="InterPro" id="IPR044839">
    <property type="entry name" value="NDR1-like"/>
</dbReference>
<feature type="region of interest" description="Disordered" evidence="3">
    <location>
        <begin position="1"/>
        <end position="161"/>
    </location>
</feature>
<dbReference type="GO" id="GO:0098542">
    <property type="term" value="P:defense response to other organism"/>
    <property type="evidence" value="ECO:0007669"/>
    <property type="project" value="InterPro"/>
</dbReference>
<dbReference type="PANTHER" id="PTHR31234">
    <property type="entry name" value="LATE EMBRYOGENESIS ABUNDANT (LEA) HYDROXYPROLINE-RICH GLYCOPROTEIN FAMILY"/>
    <property type="match status" value="1"/>
</dbReference>
<feature type="compositionally biased region" description="Pro residues" evidence="3">
    <location>
        <begin position="150"/>
        <end position="161"/>
    </location>
</feature>
<feature type="compositionally biased region" description="Low complexity" evidence="3">
    <location>
        <begin position="57"/>
        <end position="69"/>
    </location>
</feature>
<dbReference type="Proteomes" id="UP000604825">
    <property type="component" value="Unassembled WGS sequence"/>
</dbReference>
<feature type="compositionally biased region" description="Polar residues" evidence="3">
    <location>
        <begin position="97"/>
        <end position="106"/>
    </location>
</feature>
<evidence type="ECO:0008006" key="6">
    <source>
        <dbReference type="Google" id="ProtNLM"/>
    </source>
</evidence>
<accession>A0A811P0N8</accession>
<evidence type="ECO:0000256" key="1">
    <source>
        <dbReference type="ARBA" id="ARBA00004370"/>
    </source>
</evidence>
<feature type="compositionally biased region" description="Polar residues" evidence="3">
    <location>
        <begin position="47"/>
        <end position="56"/>
    </location>
</feature>
<sequence length="347" mass="35757">MDRLLRVDTTQHNPEKAAKAAASKAGRRRKAAHRPPPRAPRRRQRWGTHQTRDTTSGAGPPLLHAGATGAPPPPTAVGSRPPLLHAAAAAARATGPLAQQPTITSGPAQRQQQACSAAASSSSPLPPPHAYGDYDRAGAPDELPRRPPHHAPLPPPHRPAPSPCSSALASCLVATAFLLLSAGGAGTALFLLFRPRPPDIAVAAVRLPSFSASNGTVAFTFEQTAAVRNPNRSPLAHFDSSLRVAYAGGELGAVYIPAGLIDGGSTKHVSAVFDVPAIPVAAQPTVGAVDAASAAQSQPPAVIEVHSLLVVKGRVNVLRVLTHRVQAAKLCRVGVSPLDGTVLGFRC</sequence>
<comment type="subcellular location">
    <subcellularLocation>
        <location evidence="1">Membrane</location>
    </subcellularLocation>
</comment>
<comment type="caution">
    <text evidence="4">The sequence shown here is derived from an EMBL/GenBank/DDBJ whole genome shotgun (WGS) entry which is preliminary data.</text>
</comment>
<dbReference type="GO" id="GO:0005886">
    <property type="term" value="C:plasma membrane"/>
    <property type="evidence" value="ECO:0007669"/>
    <property type="project" value="TreeGrafter"/>
</dbReference>
<reference evidence="4" key="1">
    <citation type="submission" date="2020-10" db="EMBL/GenBank/DDBJ databases">
        <authorList>
            <person name="Han B."/>
            <person name="Lu T."/>
            <person name="Zhao Q."/>
            <person name="Huang X."/>
            <person name="Zhao Y."/>
        </authorList>
    </citation>
    <scope>NUCLEOTIDE SEQUENCE</scope>
</reference>
<gene>
    <name evidence="4" type="ORF">NCGR_LOCUS22979</name>
</gene>
<evidence type="ECO:0000313" key="5">
    <source>
        <dbReference type="Proteomes" id="UP000604825"/>
    </source>
</evidence>
<feature type="compositionally biased region" description="Basic residues" evidence="3">
    <location>
        <begin position="25"/>
        <end position="46"/>
    </location>
</feature>
<organism evidence="4 5">
    <name type="scientific">Miscanthus lutarioriparius</name>
    <dbReference type="NCBI Taxonomy" id="422564"/>
    <lineage>
        <taxon>Eukaryota</taxon>
        <taxon>Viridiplantae</taxon>
        <taxon>Streptophyta</taxon>
        <taxon>Embryophyta</taxon>
        <taxon>Tracheophyta</taxon>
        <taxon>Spermatophyta</taxon>
        <taxon>Magnoliopsida</taxon>
        <taxon>Liliopsida</taxon>
        <taxon>Poales</taxon>
        <taxon>Poaceae</taxon>
        <taxon>PACMAD clade</taxon>
        <taxon>Panicoideae</taxon>
        <taxon>Andropogonodae</taxon>
        <taxon>Andropogoneae</taxon>
        <taxon>Saccharinae</taxon>
        <taxon>Miscanthus</taxon>
    </lineage>
</organism>
<keyword evidence="2" id="KW-0472">Membrane</keyword>
<feature type="compositionally biased region" description="Low complexity" evidence="3">
    <location>
        <begin position="107"/>
        <end position="123"/>
    </location>
</feature>
<dbReference type="PANTHER" id="PTHR31234:SF3">
    <property type="entry name" value="LATE EMBRYOGENESIS ABUNDANT (LEA) HYDROXYPROLINE-RICH GLYCOPROTEIN FAMILY"/>
    <property type="match status" value="1"/>
</dbReference>
<proteinExistence type="predicted"/>
<dbReference type="EMBL" id="CAJGYO010000005">
    <property type="protein sequence ID" value="CAD6233697.1"/>
    <property type="molecule type" value="Genomic_DNA"/>
</dbReference>
<dbReference type="SUPFAM" id="SSF117070">
    <property type="entry name" value="LEA14-like"/>
    <property type="match status" value="1"/>
</dbReference>
<dbReference type="OrthoDB" id="685087at2759"/>
<evidence type="ECO:0000313" key="4">
    <source>
        <dbReference type="EMBL" id="CAD6233697.1"/>
    </source>
</evidence>